<gene>
    <name evidence="3" type="ORF">SAMN05421828_11743</name>
</gene>
<proteinExistence type="predicted"/>
<dbReference type="Pfam" id="PF13767">
    <property type="entry name" value="DUF4168"/>
    <property type="match status" value="1"/>
</dbReference>
<dbReference type="EMBL" id="FTNE01000017">
    <property type="protein sequence ID" value="SIR16168.1"/>
    <property type="molecule type" value="Genomic_DNA"/>
</dbReference>
<evidence type="ECO:0000313" key="4">
    <source>
        <dbReference type="Proteomes" id="UP000186308"/>
    </source>
</evidence>
<organism evidence="3 4">
    <name type="scientific">Acidiphilium rubrum</name>
    <dbReference type="NCBI Taxonomy" id="526"/>
    <lineage>
        <taxon>Bacteria</taxon>
        <taxon>Pseudomonadati</taxon>
        <taxon>Pseudomonadota</taxon>
        <taxon>Alphaproteobacteria</taxon>
        <taxon>Acetobacterales</taxon>
        <taxon>Acidocellaceae</taxon>
        <taxon>Acidiphilium</taxon>
    </lineage>
</organism>
<dbReference type="Proteomes" id="UP000186308">
    <property type="component" value="Unassembled WGS sequence"/>
</dbReference>
<dbReference type="AlphaFoldDB" id="A0A8G2CNB6"/>
<comment type="caution">
    <text evidence="3">The sequence shown here is derived from an EMBL/GenBank/DDBJ whole genome shotgun (WGS) entry which is preliminary data.</text>
</comment>
<feature type="domain" description="DUF4168" evidence="2">
    <location>
        <begin position="53"/>
        <end position="127"/>
    </location>
</feature>
<keyword evidence="4" id="KW-1185">Reference proteome</keyword>
<dbReference type="RefSeq" id="WP_029312217.1">
    <property type="nucleotide sequence ID" value="NZ_FTNE01000017.1"/>
</dbReference>
<feature type="chain" id="PRO_5034191628" description="DUF4168 domain-containing protein" evidence="1">
    <location>
        <begin position="30"/>
        <end position="138"/>
    </location>
</feature>
<evidence type="ECO:0000256" key="1">
    <source>
        <dbReference type="SAM" id="SignalP"/>
    </source>
</evidence>
<evidence type="ECO:0000259" key="2">
    <source>
        <dbReference type="Pfam" id="PF13767"/>
    </source>
</evidence>
<keyword evidence="1" id="KW-0732">Signal</keyword>
<reference evidence="3 4" key="1">
    <citation type="submission" date="2017-01" db="EMBL/GenBank/DDBJ databases">
        <authorList>
            <person name="Varghese N."/>
            <person name="Submissions S."/>
        </authorList>
    </citation>
    <scope>NUCLEOTIDE SEQUENCE [LARGE SCALE GENOMIC DNA]</scope>
    <source>
        <strain evidence="3 4">ATCC 35905</strain>
    </source>
</reference>
<protein>
    <recommendedName>
        <fullName evidence="2">DUF4168 domain-containing protein</fullName>
    </recommendedName>
</protein>
<name>A0A8G2CNB6_ACIRU</name>
<evidence type="ECO:0000313" key="3">
    <source>
        <dbReference type="EMBL" id="SIR16168.1"/>
    </source>
</evidence>
<sequence>MEQHTRFMSRLALAAGLIAVPLASGTALAQTATTHPVTPQAMGRSMPAANVSRTTIAKAGKAMHQVMAINQSYGAKMSAATDPSTKARIVAAAKQKAMAAISAQGLTVSQYNQVLASAQSNPAVRQQLLSTAGAIANN</sequence>
<accession>A0A8G2CNB6</accession>
<feature type="signal peptide" evidence="1">
    <location>
        <begin position="1"/>
        <end position="29"/>
    </location>
</feature>
<dbReference type="InterPro" id="IPR025433">
    <property type="entry name" value="DUF4168"/>
</dbReference>